<evidence type="ECO:0000256" key="5">
    <source>
        <dbReference type="ARBA" id="ARBA00022741"/>
    </source>
</evidence>
<feature type="domain" description="CP-type G" evidence="12">
    <location>
        <begin position="62"/>
        <end position="217"/>
    </location>
</feature>
<evidence type="ECO:0000313" key="15">
    <source>
        <dbReference type="Proteomes" id="UP000196074"/>
    </source>
</evidence>
<keyword evidence="8 10" id="KW-0694">RNA-binding</keyword>
<keyword evidence="9 10" id="KW-0342">GTP-binding</keyword>
<dbReference type="GO" id="GO:0005525">
    <property type="term" value="F:GTP binding"/>
    <property type="evidence" value="ECO:0007669"/>
    <property type="project" value="UniProtKB-UniRule"/>
</dbReference>
<dbReference type="Proteomes" id="UP000196074">
    <property type="component" value="Unassembled WGS sequence"/>
</dbReference>
<feature type="domain" description="EngC GTPase" evidence="11">
    <location>
        <begin position="71"/>
        <end position="215"/>
    </location>
</feature>
<keyword evidence="5 10" id="KW-0547">Nucleotide-binding</keyword>
<dbReference type="EMBL" id="JARQBI010000066">
    <property type="protein sequence ID" value="MDT2797932.1"/>
    <property type="molecule type" value="Genomic_DNA"/>
</dbReference>
<dbReference type="Pfam" id="PF03193">
    <property type="entry name" value="RsgA_GTPase"/>
    <property type="match status" value="1"/>
</dbReference>
<keyword evidence="4 10" id="KW-0699">rRNA-binding</keyword>
<dbReference type="NCBIfam" id="TIGR00157">
    <property type="entry name" value="ribosome small subunit-dependent GTPase A"/>
    <property type="match status" value="1"/>
</dbReference>
<dbReference type="InterPro" id="IPR012340">
    <property type="entry name" value="NA-bd_OB-fold"/>
</dbReference>
<evidence type="ECO:0000256" key="2">
    <source>
        <dbReference type="ARBA" id="ARBA00022517"/>
    </source>
</evidence>
<evidence type="ECO:0000256" key="9">
    <source>
        <dbReference type="ARBA" id="ARBA00023134"/>
    </source>
</evidence>
<comment type="caution">
    <text evidence="14">The sequence shown here is derived from an EMBL/GenBank/DDBJ whole genome shotgun (WGS) entry which is preliminary data.</text>
</comment>
<evidence type="ECO:0000256" key="1">
    <source>
        <dbReference type="ARBA" id="ARBA00022490"/>
    </source>
</evidence>
<dbReference type="Gene3D" id="1.10.40.50">
    <property type="entry name" value="Probable gtpase engc, domain 3"/>
    <property type="match status" value="1"/>
</dbReference>
<dbReference type="GeneID" id="60872832"/>
<evidence type="ECO:0000256" key="4">
    <source>
        <dbReference type="ARBA" id="ARBA00022730"/>
    </source>
</evidence>
<comment type="subcellular location">
    <subcellularLocation>
        <location evidence="10">Cytoplasm</location>
    </subcellularLocation>
</comment>
<evidence type="ECO:0000313" key="13">
    <source>
        <dbReference type="EMBL" id="MDT2797932.1"/>
    </source>
</evidence>
<dbReference type="PROSITE" id="PS50936">
    <property type="entry name" value="ENGC_GTPASE"/>
    <property type="match status" value="1"/>
</dbReference>
<keyword evidence="1 10" id="KW-0963">Cytoplasm</keyword>
<evidence type="ECO:0000256" key="10">
    <source>
        <dbReference type="HAMAP-Rule" id="MF_01820"/>
    </source>
</evidence>
<feature type="binding site" evidence="10">
    <location>
        <position position="246"/>
    </location>
    <ligand>
        <name>Zn(2+)</name>
        <dbReference type="ChEBI" id="CHEBI:29105"/>
    </ligand>
</feature>
<evidence type="ECO:0000259" key="11">
    <source>
        <dbReference type="PROSITE" id="PS50936"/>
    </source>
</evidence>
<comment type="function">
    <text evidence="10">One of several proteins that assist in the late maturation steps of the functional core of the 30S ribosomal subunit. Helps release RbfA from mature subunits. May play a role in the assembly of ribosomal proteins into the subunit. Circularly permuted GTPase that catalyzes slow GTP hydrolysis, GTPase activity is stimulated by the 30S ribosomal subunit.</text>
</comment>
<dbReference type="InterPro" id="IPR031944">
    <property type="entry name" value="RsgA_N"/>
</dbReference>
<dbReference type="CDD" id="cd01854">
    <property type="entry name" value="YjeQ_EngC"/>
    <property type="match status" value="1"/>
</dbReference>
<comment type="cofactor">
    <cofactor evidence="10">
        <name>Zn(2+)</name>
        <dbReference type="ChEBI" id="CHEBI:29105"/>
    </cofactor>
    <text evidence="10">Binds 1 zinc ion per subunit.</text>
</comment>
<dbReference type="SUPFAM" id="SSF52540">
    <property type="entry name" value="P-loop containing nucleoside triphosphate hydrolases"/>
    <property type="match status" value="1"/>
</dbReference>
<comment type="subunit">
    <text evidence="10">Monomer. Associates with 30S ribosomal subunit, binds 16S rRNA.</text>
</comment>
<organism evidence="14 15">
    <name type="scientific">Enterococcus cecorum</name>
    <dbReference type="NCBI Taxonomy" id="44008"/>
    <lineage>
        <taxon>Bacteria</taxon>
        <taxon>Bacillati</taxon>
        <taxon>Bacillota</taxon>
        <taxon>Bacilli</taxon>
        <taxon>Lactobacillales</taxon>
        <taxon>Enterococcaceae</taxon>
        <taxon>Enterococcus</taxon>
    </lineage>
</organism>
<keyword evidence="7 10" id="KW-0862">Zinc</keyword>
<dbReference type="CDD" id="cd04466">
    <property type="entry name" value="S1_YloQ_GTPase"/>
    <property type="match status" value="1"/>
</dbReference>
<dbReference type="Pfam" id="PF16745">
    <property type="entry name" value="RsgA_N"/>
    <property type="match status" value="1"/>
</dbReference>
<evidence type="ECO:0000259" key="12">
    <source>
        <dbReference type="PROSITE" id="PS51721"/>
    </source>
</evidence>
<dbReference type="GO" id="GO:0019843">
    <property type="term" value="F:rRNA binding"/>
    <property type="evidence" value="ECO:0007669"/>
    <property type="project" value="UniProtKB-KW"/>
</dbReference>
<dbReference type="GO" id="GO:0003924">
    <property type="term" value="F:GTPase activity"/>
    <property type="evidence" value="ECO:0007669"/>
    <property type="project" value="UniProtKB-UniRule"/>
</dbReference>
<feature type="binding site" evidence="10">
    <location>
        <position position="248"/>
    </location>
    <ligand>
        <name>Zn(2+)</name>
        <dbReference type="ChEBI" id="CHEBI:29105"/>
    </ligand>
</feature>
<feature type="binding site" evidence="10">
    <location>
        <begin position="111"/>
        <end position="114"/>
    </location>
    <ligand>
        <name>GTP</name>
        <dbReference type="ChEBI" id="CHEBI:37565"/>
    </ligand>
</feature>
<protein>
    <recommendedName>
        <fullName evidence="10">Small ribosomal subunit biogenesis GTPase RsgA</fullName>
        <ecNumber evidence="10">3.6.1.-</ecNumber>
    </recommendedName>
</protein>
<dbReference type="Gene3D" id="2.40.50.140">
    <property type="entry name" value="Nucleic acid-binding proteins"/>
    <property type="match status" value="1"/>
</dbReference>
<dbReference type="GO" id="GO:0046872">
    <property type="term" value="F:metal ion binding"/>
    <property type="evidence" value="ECO:0007669"/>
    <property type="project" value="UniProtKB-KW"/>
</dbReference>
<dbReference type="Proteomes" id="UP001255696">
    <property type="component" value="Unassembled WGS sequence"/>
</dbReference>
<evidence type="ECO:0000313" key="14">
    <source>
        <dbReference type="EMBL" id="OUQ07342.1"/>
    </source>
</evidence>
<dbReference type="EMBL" id="NFLC01000056">
    <property type="protein sequence ID" value="OUQ07342.1"/>
    <property type="molecule type" value="Genomic_DNA"/>
</dbReference>
<reference evidence="15" key="1">
    <citation type="submission" date="2017-04" db="EMBL/GenBank/DDBJ databases">
        <title>Function of individual gut microbiota members based on whole genome sequencing of pure cultures obtained from chicken caecum.</title>
        <authorList>
            <person name="Medvecky M."/>
            <person name="Cejkova D."/>
            <person name="Polansky O."/>
            <person name="Karasova D."/>
            <person name="Kubasova T."/>
            <person name="Cizek A."/>
            <person name="Rychlik I."/>
        </authorList>
    </citation>
    <scope>NUCLEOTIDE SEQUENCE [LARGE SCALE GENOMIC DNA]</scope>
    <source>
        <strain evidence="15">An144</strain>
    </source>
</reference>
<keyword evidence="6 10" id="KW-0378">Hydrolase</keyword>
<dbReference type="PANTHER" id="PTHR32120">
    <property type="entry name" value="SMALL RIBOSOMAL SUBUNIT BIOGENESIS GTPASE RSGA"/>
    <property type="match status" value="1"/>
</dbReference>
<dbReference type="PANTHER" id="PTHR32120:SF11">
    <property type="entry name" value="SMALL RIBOSOMAL SUBUNIT BIOGENESIS GTPASE RSGA 1, MITOCHONDRIAL-RELATED"/>
    <property type="match status" value="1"/>
</dbReference>
<dbReference type="InterPro" id="IPR004881">
    <property type="entry name" value="Ribosome_biogen_GTPase_RsgA"/>
</dbReference>
<reference evidence="13" key="3">
    <citation type="submission" date="2023-03" db="EMBL/GenBank/DDBJ databases">
        <authorList>
            <person name="Shen W."/>
            <person name="Cai J."/>
        </authorList>
    </citation>
    <scope>NUCLEOTIDE SEQUENCE</scope>
    <source>
        <strain evidence="13">B245-2</strain>
    </source>
</reference>
<dbReference type="AlphaFoldDB" id="A0A0I9WE34"/>
<reference evidence="14" key="2">
    <citation type="journal article" date="2018" name="BMC Genomics">
        <title>Whole genome sequencing and function prediction of 133 gut anaerobes isolated from chicken caecum in pure cultures.</title>
        <authorList>
            <person name="Medvecky M."/>
            <person name="Cejkova D."/>
            <person name="Polansky O."/>
            <person name="Karasova D."/>
            <person name="Kubasova T."/>
            <person name="Cizek A."/>
            <person name="Rychlik I."/>
        </authorList>
    </citation>
    <scope>NUCLEOTIDE SEQUENCE</scope>
    <source>
        <strain evidence="14">An144</strain>
    </source>
</reference>
<dbReference type="EC" id="3.6.1.-" evidence="10"/>
<evidence type="ECO:0000256" key="8">
    <source>
        <dbReference type="ARBA" id="ARBA00022884"/>
    </source>
</evidence>
<proteinExistence type="inferred from homology"/>
<dbReference type="InterPro" id="IPR030378">
    <property type="entry name" value="G_CP_dom"/>
</dbReference>
<dbReference type="SUPFAM" id="SSF50249">
    <property type="entry name" value="Nucleic acid-binding proteins"/>
    <property type="match status" value="1"/>
</dbReference>
<evidence type="ECO:0000256" key="7">
    <source>
        <dbReference type="ARBA" id="ARBA00022833"/>
    </source>
</evidence>
<dbReference type="RefSeq" id="WP_016250548.1">
    <property type="nucleotide sequence ID" value="NZ_AP035890.1"/>
</dbReference>
<evidence type="ECO:0000256" key="3">
    <source>
        <dbReference type="ARBA" id="ARBA00022723"/>
    </source>
</evidence>
<gene>
    <name evidence="10 13" type="primary">rsgA</name>
    <name evidence="14" type="ORF">B5E88_12180</name>
    <name evidence="13" type="ORF">P7H47_11910</name>
</gene>
<evidence type="ECO:0000256" key="6">
    <source>
        <dbReference type="ARBA" id="ARBA00022801"/>
    </source>
</evidence>
<feature type="binding site" evidence="10">
    <location>
        <position position="241"/>
    </location>
    <ligand>
        <name>Zn(2+)</name>
        <dbReference type="ChEBI" id="CHEBI:29105"/>
    </ligand>
</feature>
<accession>A0A0I9WE34</accession>
<dbReference type="GO" id="GO:0005737">
    <property type="term" value="C:cytoplasm"/>
    <property type="evidence" value="ECO:0007669"/>
    <property type="project" value="UniProtKB-SubCell"/>
</dbReference>
<keyword evidence="2 10" id="KW-0690">Ribosome biogenesis</keyword>
<sequence length="293" mass="33096">MQGQLKKALSGFYYIQHEGNLYQTRARGNFRKRKVKPLVGDFVEFESTSLTDGYLLEIFPRKNELVRPPVANVDQVIVVASLVEPDFSYHLLDRFLVSLEQKQIEPVIYLSKVDLLGDTTLLEEIKATYHLAGYRVIIGDEDGLNQVKALLKNRLTVLAGQSGAGKSTLLNQLVPGLALETGEISEALNRGKHTTRHVELIDVAQGLVADTPGFSSIDFFDLEVTDLPKMFPEFVVLQDACRFRECSHTHEPDCAVKEALAEGKIAQIRYDNYLLFLQELKNQRPTYQKKKNK</sequence>
<dbReference type="Gene3D" id="3.40.50.300">
    <property type="entry name" value="P-loop containing nucleotide triphosphate hydrolases"/>
    <property type="match status" value="1"/>
</dbReference>
<name>A0A0I9WE34_9ENTE</name>
<dbReference type="GO" id="GO:0042274">
    <property type="term" value="P:ribosomal small subunit biogenesis"/>
    <property type="evidence" value="ECO:0007669"/>
    <property type="project" value="UniProtKB-UniRule"/>
</dbReference>
<comment type="similarity">
    <text evidence="10">Belongs to the TRAFAC class YlqF/YawG GTPase family. RsgA subfamily.</text>
</comment>
<dbReference type="HAMAP" id="MF_01820">
    <property type="entry name" value="GTPase_RsgA"/>
    <property type="match status" value="1"/>
</dbReference>
<feature type="binding site" evidence="10">
    <location>
        <position position="254"/>
    </location>
    <ligand>
        <name>Zn(2+)</name>
        <dbReference type="ChEBI" id="CHEBI:29105"/>
    </ligand>
</feature>
<keyword evidence="3 10" id="KW-0479">Metal-binding</keyword>
<dbReference type="PROSITE" id="PS51721">
    <property type="entry name" value="G_CP"/>
    <property type="match status" value="1"/>
</dbReference>
<feature type="binding site" evidence="10">
    <location>
        <begin position="160"/>
        <end position="168"/>
    </location>
    <ligand>
        <name>GTP</name>
        <dbReference type="ChEBI" id="CHEBI:37565"/>
    </ligand>
</feature>
<dbReference type="InterPro" id="IPR027417">
    <property type="entry name" value="P-loop_NTPase"/>
</dbReference>
<dbReference type="InterPro" id="IPR010914">
    <property type="entry name" value="RsgA_GTPase_dom"/>
</dbReference>